<reference evidence="1" key="1">
    <citation type="submission" date="2021-08" db="EMBL/GenBank/DDBJ databases">
        <title>The first chromosome-level gecko genome reveals the dynamic sex chromosomes of Neotropical dwarf geckos (Sphaerodactylidae: Sphaerodactylus).</title>
        <authorList>
            <person name="Pinto B.J."/>
            <person name="Keating S.E."/>
            <person name="Gamble T."/>
        </authorList>
    </citation>
    <scope>NUCLEOTIDE SEQUENCE</scope>
    <source>
        <strain evidence="1">TG3544</strain>
    </source>
</reference>
<keyword evidence="2" id="KW-1185">Reference proteome</keyword>
<protein>
    <submittedName>
        <fullName evidence="1">Uncharacterized protein</fullName>
    </submittedName>
</protein>
<dbReference type="EMBL" id="CM037616">
    <property type="protein sequence ID" value="KAH7991444.1"/>
    <property type="molecule type" value="Genomic_DNA"/>
</dbReference>
<sequence>MAAAGNPVQELSEEVTCPICLEYFQDPATVAECGHNFCRACLTRSWAASAGEPSCPVCKQTAQPRSLRLNRQLANVVEIAKKLSLRERKWREATKGEEAEERRCEKHREPLKLFCRHDGILICTVCDRAKEHKSHEVVPAEEASQEYKDKIFNWLETLRTEKEKVLLYLADAEDESQEVLKIMESERQKTAAEFRTLRRLLTERENHLLSQIEEVEKEIARKRDEHLAKLSEELSSLDSLIREMEQKHQQPASELLQDVRSTLQRCEKKQNFANPEVFSVELKRRIKGFCDIGPFLADVTKQFKGNNEWLQGFQMGQCIK</sequence>
<evidence type="ECO:0000313" key="1">
    <source>
        <dbReference type="EMBL" id="KAH7991444.1"/>
    </source>
</evidence>
<dbReference type="Proteomes" id="UP000827872">
    <property type="component" value="Linkage Group LG03"/>
</dbReference>
<proteinExistence type="predicted"/>
<comment type="caution">
    <text evidence="1">The sequence shown here is derived from an EMBL/GenBank/DDBJ whole genome shotgun (WGS) entry which is preliminary data.</text>
</comment>
<accession>A0ACB8EFW7</accession>
<organism evidence="1 2">
    <name type="scientific">Sphaerodactylus townsendi</name>
    <dbReference type="NCBI Taxonomy" id="933632"/>
    <lineage>
        <taxon>Eukaryota</taxon>
        <taxon>Metazoa</taxon>
        <taxon>Chordata</taxon>
        <taxon>Craniata</taxon>
        <taxon>Vertebrata</taxon>
        <taxon>Euteleostomi</taxon>
        <taxon>Lepidosauria</taxon>
        <taxon>Squamata</taxon>
        <taxon>Bifurcata</taxon>
        <taxon>Gekkota</taxon>
        <taxon>Sphaerodactylidae</taxon>
        <taxon>Sphaerodactylus</taxon>
    </lineage>
</organism>
<gene>
    <name evidence="1" type="ORF">K3G42_006109</name>
</gene>
<name>A0ACB8EFW7_9SAUR</name>
<evidence type="ECO:0000313" key="2">
    <source>
        <dbReference type="Proteomes" id="UP000827872"/>
    </source>
</evidence>